<dbReference type="Proteomes" id="UP000533269">
    <property type="component" value="Unassembled WGS sequence"/>
</dbReference>
<comment type="caution">
    <text evidence="2">The sequence shown here is derived from an EMBL/GenBank/DDBJ whole genome shotgun (WGS) entry which is preliminary data.</text>
</comment>
<organism evidence="2 3">
    <name type="scientific">Kineococcus radiotolerans</name>
    <dbReference type="NCBI Taxonomy" id="131568"/>
    <lineage>
        <taxon>Bacteria</taxon>
        <taxon>Bacillati</taxon>
        <taxon>Actinomycetota</taxon>
        <taxon>Actinomycetes</taxon>
        <taxon>Kineosporiales</taxon>
        <taxon>Kineosporiaceae</taxon>
        <taxon>Kineococcus</taxon>
    </lineage>
</organism>
<dbReference type="Pfam" id="PF12802">
    <property type="entry name" value="MarR_2"/>
    <property type="match status" value="1"/>
</dbReference>
<dbReference type="RefSeq" id="WP_183393155.1">
    <property type="nucleotide sequence ID" value="NZ_JACHVY010000010.1"/>
</dbReference>
<proteinExistence type="predicted"/>
<feature type="domain" description="HTH marR-type" evidence="1">
    <location>
        <begin position="25"/>
        <end position="123"/>
    </location>
</feature>
<reference evidence="2 3" key="1">
    <citation type="submission" date="2020-08" db="EMBL/GenBank/DDBJ databases">
        <title>The Agave Microbiome: Exploring the role of microbial communities in plant adaptations to desert environments.</title>
        <authorList>
            <person name="Partida-Martinez L.P."/>
        </authorList>
    </citation>
    <scope>NUCLEOTIDE SEQUENCE [LARGE SCALE GENOMIC DNA]</scope>
    <source>
        <strain evidence="2 3">AS2.23</strain>
    </source>
</reference>
<dbReference type="AlphaFoldDB" id="A0A7W4XZP3"/>
<name>A0A7W4XZP3_KINRA</name>
<gene>
    <name evidence="2" type="ORF">FHR75_004398</name>
</gene>
<dbReference type="InterPro" id="IPR036390">
    <property type="entry name" value="WH_DNA-bd_sf"/>
</dbReference>
<dbReference type="SMART" id="SM00347">
    <property type="entry name" value="HTH_MARR"/>
    <property type="match status" value="1"/>
</dbReference>
<dbReference type="SUPFAM" id="SSF46785">
    <property type="entry name" value="Winged helix' DNA-binding domain"/>
    <property type="match status" value="1"/>
</dbReference>
<dbReference type="EMBL" id="JACHVY010000010">
    <property type="protein sequence ID" value="MBB2903555.1"/>
    <property type="molecule type" value="Genomic_DNA"/>
</dbReference>
<dbReference type="InterPro" id="IPR036388">
    <property type="entry name" value="WH-like_DNA-bd_sf"/>
</dbReference>
<sequence>MSPSLQEVGLAVKRLQWRHHRAANTALAAVGLSLPQWDVLRHLRSLPDASLHDLAVLTFQTDQSMGALAVRMVERGLLERAGGPGRAVRHRLTEQGEQARRAGGEVMDAVLRDSFAHLSPQQLTQLYELLLIAGAASPSDD</sequence>
<evidence type="ECO:0000313" key="2">
    <source>
        <dbReference type="EMBL" id="MBB2903555.1"/>
    </source>
</evidence>
<protein>
    <submittedName>
        <fullName evidence="2">DNA-binding MarR family transcriptional regulator</fullName>
    </submittedName>
</protein>
<accession>A0A7W4XZP3</accession>
<keyword evidence="2" id="KW-0238">DNA-binding</keyword>
<reference evidence="2 3" key="2">
    <citation type="submission" date="2020-08" db="EMBL/GenBank/DDBJ databases">
        <authorList>
            <person name="Partida-Martinez L."/>
            <person name="Huntemann M."/>
            <person name="Clum A."/>
            <person name="Wang J."/>
            <person name="Palaniappan K."/>
            <person name="Ritter S."/>
            <person name="Chen I.-M."/>
            <person name="Stamatis D."/>
            <person name="Reddy T."/>
            <person name="O'Malley R."/>
            <person name="Daum C."/>
            <person name="Shapiro N."/>
            <person name="Ivanova N."/>
            <person name="Kyrpides N."/>
            <person name="Woyke T."/>
        </authorList>
    </citation>
    <scope>NUCLEOTIDE SEQUENCE [LARGE SCALE GENOMIC DNA]</scope>
    <source>
        <strain evidence="2 3">AS2.23</strain>
    </source>
</reference>
<dbReference type="GO" id="GO:0003677">
    <property type="term" value="F:DNA binding"/>
    <property type="evidence" value="ECO:0007669"/>
    <property type="project" value="UniProtKB-KW"/>
</dbReference>
<dbReference type="InterPro" id="IPR000835">
    <property type="entry name" value="HTH_MarR-typ"/>
</dbReference>
<dbReference type="GO" id="GO:0003700">
    <property type="term" value="F:DNA-binding transcription factor activity"/>
    <property type="evidence" value="ECO:0007669"/>
    <property type="project" value="InterPro"/>
</dbReference>
<evidence type="ECO:0000313" key="3">
    <source>
        <dbReference type="Proteomes" id="UP000533269"/>
    </source>
</evidence>
<dbReference type="Gene3D" id="1.10.10.10">
    <property type="entry name" value="Winged helix-like DNA-binding domain superfamily/Winged helix DNA-binding domain"/>
    <property type="match status" value="1"/>
</dbReference>
<evidence type="ECO:0000259" key="1">
    <source>
        <dbReference type="SMART" id="SM00347"/>
    </source>
</evidence>